<dbReference type="Proteomes" id="UP000800092">
    <property type="component" value="Unassembled WGS sequence"/>
</dbReference>
<evidence type="ECO:0000256" key="1">
    <source>
        <dbReference type="ARBA" id="ARBA00008361"/>
    </source>
</evidence>
<comment type="similarity">
    <text evidence="1">Belongs to the methyltransferase superfamily.</text>
</comment>
<dbReference type="GO" id="GO:0032259">
    <property type="term" value="P:methylation"/>
    <property type="evidence" value="ECO:0007669"/>
    <property type="project" value="UniProtKB-KW"/>
</dbReference>
<reference evidence="5" key="1">
    <citation type="journal article" date="2020" name="Stud. Mycol.">
        <title>101 Dothideomycetes genomes: a test case for predicting lifestyles and emergence of pathogens.</title>
        <authorList>
            <person name="Haridas S."/>
            <person name="Albert R."/>
            <person name="Binder M."/>
            <person name="Bloem J."/>
            <person name="Labutti K."/>
            <person name="Salamov A."/>
            <person name="Andreopoulos B."/>
            <person name="Baker S."/>
            <person name="Barry K."/>
            <person name="Bills G."/>
            <person name="Bluhm B."/>
            <person name="Cannon C."/>
            <person name="Castanera R."/>
            <person name="Culley D."/>
            <person name="Daum C."/>
            <person name="Ezra D."/>
            <person name="Gonzalez J."/>
            <person name="Henrissat B."/>
            <person name="Kuo A."/>
            <person name="Liang C."/>
            <person name="Lipzen A."/>
            <person name="Lutzoni F."/>
            <person name="Magnuson J."/>
            <person name="Mondo S."/>
            <person name="Nolan M."/>
            <person name="Ohm R."/>
            <person name="Pangilinan J."/>
            <person name="Park H.-J."/>
            <person name="Ramirez L."/>
            <person name="Alfaro M."/>
            <person name="Sun H."/>
            <person name="Tritt A."/>
            <person name="Yoshinaga Y."/>
            <person name="Zwiers L.-H."/>
            <person name="Turgeon B."/>
            <person name="Goodwin S."/>
            <person name="Spatafora J."/>
            <person name="Crous P."/>
            <person name="Grigoriev I."/>
        </authorList>
    </citation>
    <scope>NUCLEOTIDE SEQUENCE</scope>
    <source>
        <strain evidence="5">Tuck. ex Michener</strain>
    </source>
</reference>
<dbReference type="GO" id="GO:0008757">
    <property type="term" value="F:S-adenosylmethionine-dependent methyltransferase activity"/>
    <property type="evidence" value="ECO:0007669"/>
    <property type="project" value="InterPro"/>
</dbReference>
<evidence type="ECO:0000313" key="6">
    <source>
        <dbReference type="Proteomes" id="UP000800092"/>
    </source>
</evidence>
<evidence type="ECO:0000313" key="5">
    <source>
        <dbReference type="EMBL" id="KAF2228677.1"/>
    </source>
</evidence>
<accession>A0A6A6GSL6</accession>
<sequence length="283" mass="32316">MALSIEQTAEEGYHNALAYEKYRPSYPSETINLLTELLHKKSESHYRIVDLAAGTGKFTELLAMPLAGRQIIAVEPHPQMRQILASKELEGVCTTDGTAAQMKDVATGWADAVVVAQAFHWFANLESLREIRRVLCADGVLFLLWNQEDFNSPTDWQPATKWETQVRDLAWSLDDKVHSFRRPRWMAVFGEHQETGEIIDSPKQDLFAVPLQRRAVMKTEWLEKMTIWARFSTLSFVATLGEDELQNAKRRVEEILEGEDVELNDKDEVAVHISTQMVWTTAL</sequence>
<dbReference type="Gene3D" id="3.40.50.150">
    <property type="entry name" value="Vaccinia Virus protein VP39"/>
    <property type="match status" value="1"/>
</dbReference>
<dbReference type="InterPro" id="IPR013216">
    <property type="entry name" value="Methyltransf_11"/>
</dbReference>
<dbReference type="EMBL" id="ML991900">
    <property type="protein sequence ID" value="KAF2228677.1"/>
    <property type="molecule type" value="Genomic_DNA"/>
</dbReference>
<dbReference type="OrthoDB" id="10027013at2759"/>
<dbReference type="PANTHER" id="PTHR44942:SF4">
    <property type="entry name" value="METHYLTRANSFERASE TYPE 11 DOMAIN-CONTAINING PROTEIN"/>
    <property type="match status" value="1"/>
</dbReference>
<protein>
    <recommendedName>
        <fullName evidence="4">Methyltransferase type 11 domain-containing protein</fullName>
    </recommendedName>
</protein>
<gene>
    <name evidence="5" type="ORF">EV356DRAFT_495114</name>
</gene>
<name>A0A6A6GSL6_VIRVR</name>
<dbReference type="Pfam" id="PF08241">
    <property type="entry name" value="Methyltransf_11"/>
    <property type="match status" value="1"/>
</dbReference>
<keyword evidence="2" id="KW-0489">Methyltransferase</keyword>
<dbReference type="SUPFAM" id="SSF53335">
    <property type="entry name" value="S-adenosyl-L-methionine-dependent methyltransferases"/>
    <property type="match status" value="1"/>
</dbReference>
<evidence type="ECO:0000256" key="3">
    <source>
        <dbReference type="ARBA" id="ARBA00022679"/>
    </source>
</evidence>
<dbReference type="InterPro" id="IPR029063">
    <property type="entry name" value="SAM-dependent_MTases_sf"/>
</dbReference>
<dbReference type="PANTHER" id="PTHR44942">
    <property type="entry name" value="METHYLTRANSF_11 DOMAIN-CONTAINING PROTEIN"/>
    <property type="match status" value="1"/>
</dbReference>
<evidence type="ECO:0000259" key="4">
    <source>
        <dbReference type="Pfam" id="PF08241"/>
    </source>
</evidence>
<dbReference type="AlphaFoldDB" id="A0A6A6GSL6"/>
<feature type="domain" description="Methyltransferase type 11" evidence="4">
    <location>
        <begin position="49"/>
        <end position="142"/>
    </location>
</feature>
<organism evidence="5 6">
    <name type="scientific">Viridothelium virens</name>
    <name type="common">Speckled blister lichen</name>
    <name type="synonym">Trypethelium virens</name>
    <dbReference type="NCBI Taxonomy" id="1048519"/>
    <lineage>
        <taxon>Eukaryota</taxon>
        <taxon>Fungi</taxon>
        <taxon>Dikarya</taxon>
        <taxon>Ascomycota</taxon>
        <taxon>Pezizomycotina</taxon>
        <taxon>Dothideomycetes</taxon>
        <taxon>Dothideomycetes incertae sedis</taxon>
        <taxon>Trypetheliales</taxon>
        <taxon>Trypetheliaceae</taxon>
        <taxon>Viridothelium</taxon>
    </lineage>
</organism>
<dbReference type="CDD" id="cd02440">
    <property type="entry name" value="AdoMet_MTases"/>
    <property type="match status" value="1"/>
</dbReference>
<keyword evidence="6" id="KW-1185">Reference proteome</keyword>
<keyword evidence="3" id="KW-0808">Transferase</keyword>
<proteinExistence type="inferred from homology"/>
<evidence type="ECO:0000256" key="2">
    <source>
        <dbReference type="ARBA" id="ARBA00022603"/>
    </source>
</evidence>
<dbReference type="InterPro" id="IPR051052">
    <property type="entry name" value="Diverse_substrate_MTase"/>
</dbReference>